<reference evidence="2" key="1">
    <citation type="submission" date="2023-08" db="EMBL/GenBank/DDBJ databases">
        <authorList>
            <person name="Chen Y."/>
            <person name="Shah S."/>
            <person name="Dougan E. K."/>
            <person name="Thang M."/>
            <person name="Chan C."/>
        </authorList>
    </citation>
    <scope>NUCLEOTIDE SEQUENCE</scope>
</reference>
<feature type="compositionally biased region" description="Polar residues" evidence="1">
    <location>
        <begin position="15"/>
        <end position="25"/>
    </location>
</feature>
<gene>
    <name evidence="2" type="ORF">EVOR1521_LOCUS3639</name>
</gene>
<feature type="region of interest" description="Disordered" evidence="1">
    <location>
        <begin position="1"/>
        <end position="25"/>
    </location>
</feature>
<evidence type="ECO:0000256" key="1">
    <source>
        <dbReference type="SAM" id="MobiDB-lite"/>
    </source>
</evidence>
<dbReference type="Proteomes" id="UP001178507">
    <property type="component" value="Unassembled WGS sequence"/>
</dbReference>
<keyword evidence="3" id="KW-1185">Reference proteome</keyword>
<proteinExistence type="predicted"/>
<comment type="caution">
    <text evidence="2">The sequence shown here is derived from an EMBL/GenBank/DDBJ whole genome shotgun (WGS) entry which is preliminary data.</text>
</comment>
<accession>A0AA36HRZ4</accession>
<evidence type="ECO:0000313" key="2">
    <source>
        <dbReference type="EMBL" id="CAJ1373956.1"/>
    </source>
</evidence>
<dbReference type="EMBL" id="CAUJNA010000224">
    <property type="protein sequence ID" value="CAJ1373956.1"/>
    <property type="molecule type" value="Genomic_DNA"/>
</dbReference>
<sequence length="1097" mass="120536">MQGCDPPAQAADLTSAPTSPRSSLQERAFVESIEPDEGRPHGTAILEKLQQILEKYGTVGTYLVQRHAEPGEAKDFLARLHDLGREDLPFHALQATLPSTPASAGPQARDTLRLPLGAFSYALECSSKPDADNNLVMQLAESIWQHGFTSAEQPLLVTQSAELLKCASEGERNCPAPWWKDGSLKPHCVGFIKGKARLHSLLAVLRLVWDCSMKLEEVNPLLAASVKSIYVQCVSHSSKRDEILHNFRMSVQGSLRKGPSVVCWVQSLQNLVKAGESDIESVIRKHNSDNPKHGQLLGAKAVAVRNLLTSMPSTALQAVISHVQSLGWAQCCFSDDCLGSKKLLPNFQFRSQASQKWNKWLKTTEASSVLCLQHAVASFTLRPEVARRKWSKAELETMAEQAAFVTAIAREAQNECPLDDAKLQAEWLDPWVQGDHAVQLEVTCVLGQKDPQLTPRGVKQLRELPLDQLEAHAAEMPLPSATAGSNTVERTNLEAEAFELLKKRIEYDLQCVRVFKARTATHESTIYHQQLMHRKHAMEVSHTAATSFMSANVAILHSLRVDEVLREISQVEAQFCRSHGVLKVHVIVLNWAAVCRIKDSSQARQSELAGILLNGGSPSIGILLLPEFTYKRGLLFEQEYSCVQLLSQKGINLDRGLVLQFQTRKDSRDSRPLNYRGRILQGLNNTDTDWAFRASALVRDGRTAPAEQLAANSMVYAEDVDPEALPKQTDPDGLVSGSKKTEQIGTDAHLKLLDAALDGLVLEGKSGLVLVDLHIGVADSLDAWLKKRGGVNSSTLYIGITDEPVVRDWVIKTKTDSIAQAHMKGEFKIPGCQPAPAEAPADMIHSAPKAPALNVLLLSGKTPVIPDTMQHTMQEWGTHNLYGDDFRQLADKIIEEFGQADERAAAATESNPAPGRKRAAAAAELHPAAAKKVKAEHIIPMDKLPAGSVLMDCPLINQKAPKVTLQLKAGHKAYVINAGDEDAKLSAGLVLAAFGRGAYKHRQPNETWNRAKEPLFDLVPGSYVLQGQKLVAVQDLVNAQRKKQPGCQVCYHTLADSPSPKTQQNGHCSERMMWLLCQLARLLQKRRGEQRVALAPW</sequence>
<evidence type="ECO:0000313" key="3">
    <source>
        <dbReference type="Proteomes" id="UP001178507"/>
    </source>
</evidence>
<name>A0AA36HRZ4_9DINO</name>
<organism evidence="2 3">
    <name type="scientific">Effrenium voratum</name>
    <dbReference type="NCBI Taxonomy" id="2562239"/>
    <lineage>
        <taxon>Eukaryota</taxon>
        <taxon>Sar</taxon>
        <taxon>Alveolata</taxon>
        <taxon>Dinophyceae</taxon>
        <taxon>Suessiales</taxon>
        <taxon>Symbiodiniaceae</taxon>
        <taxon>Effrenium</taxon>
    </lineage>
</organism>
<protein>
    <submittedName>
        <fullName evidence="2">Uncharacterized protein</fullName>
    </submittedName>
</protein>
<dbReference type="AlphaFoldDB" id="A0AA36HRZ4"/>